<evidence type="ECO:0000313" key="2">
    <source>
        <dbReference type="Proteomes" id="UP000070620"/>
    </source>
</evidence>
<dbReference type="Proteomes" id="UP000070620">
    <property type="component" value="Unassembled WGS sequence"/>
</dbReference>
<proteinExistence type="predicted"/>
<dbReference type="EMBL" id="LRQV01000029">
    <property type="protein sequence ID" value="KXK61944.1"/>
    <property type="molecule type" value="Genomic_DNA"/>
</dbReference>
<evidence type="ECO:0000313" key="1">
    <source>
        <dbReference type="EMBL" id="KXK61944.1"/>
    </source>
</evidence>
<dbReference type="AlphaFoldDB" id="A0A136PUC3"/>
<name>A0A136PUC3_9ACTN</name>
<organism evidence="1 2">
    <name type="scientific">Micromonospora rosaria</name>
    <dbReference type="NCBI Taxonomy" id="47874"/>
    <lineage>
        <taxon>Bacteria</taxon>
        <taxon>Bacillati</taxon>
        <taxon>Actinomycetota</taxon>
        <taxon>Actinomycetes</taxon>
        <taxon>Micromonosporales</taxon>
        <taxon>Micromonosporaceae</taxon>
        <taxon>Micromonospora</taxon>
    </lineage>
</organism>
<protein>
    <submittedName>
        <fullName evidence="1">Uncharacterized protein</fullName>
    </submittedName>
</protein>
<reference evidence="1 2" key="1">
    <citation type="submission" date="2016-01" db="EMBL/GenBank/DDBJ databases">
        <title>Whole genome sequence and analysis of Micromonospora rosaria DSM 803, which can produce antibacterial substance rosamicin.</title>
        <authorList>
            <person name="Yang H."/>
            <person name="He X."/>
            <person name="Zhu D."/>
        </authorList>
    </citation>
    <scope>NUCLEOTIDE SEQUENCE [LARGE SCALE GENOMIC DNA]</scope>
    <source>
        <strain evidence="1 2">DSM 803</strain>
    </source>
</reference>
<keyword evidence="2" id="KW-1185">Reference proteome</keyword>
<sequence length="89" mass="9739">MRVDHERYASEHLSTPVQVLTPTGRTVVRLESTGYRAPMVSVSHWSNLVEPDEPVTSEPDDLLLLDLSSAAEMAAAVVSLIGRELGQPR</sequence>
<accession>A0A136PUC3</accession>
<comment type="caution">
    <text evidence="1">The sequence shown here is derived from an EMBL/GenBank/DDBJ whole genome shotgun (WGS) entry which is preliminary data.</text>
</comment>
<gene>
    <name evidence="1" type="ORF">AWW66_10915</name>
</gene>